<name>A0AB39KUP6_9CAUL</name>
<proteinExistence type="predicted"/>
<evidence type="ECO:0000313" key="2">
    <source>
        <dbReference type="EMBL" id="XDO96951.1"/>
    </source>
</evidence>
<dbReference type="AlphaFoldDB" id="A0AB39KUP6"/>
<dbReference type="InterPro" id="IPR035437">
    <property type="entry name" value="SNase_OB-fold_sf"/>
</dbReference>
<dbReference type="RefSeq" id="WP_369059859.1">
    <property type="nucleotide sequence ID" value="NZ_CP158375.1"/>
</dbReference>
<dbReference type="SUPFAM" id="SSF50199">
    <property type="entry name" value="Staphylococcal nuclease"/>
    <property type="match status" value="1"/>
</dbReference>
<dbReference type="PROSITE" id="PS51257">
    <property type="entry name" value="PROKAR_LIPOPROTEIN"/>
    <property type="match status" value="1"/>
</dbReference>
<feature type="signal peptide" evidence="1">
    <location>
        <begin position="1"/>
        <end position="16"/>
    </location>
</feature>
<keyword evidence="1" id="KW-0732">Signal</keyword>
<evidence type="ECO:0000256" key="1">
    <source>
        <dbReference type="SAM" id="SignalP"/>
    </source>
</evidence>
<organism evidence="2">
    <name type="scientific">Caulobacter sp. 73W</name>
    <dbReference type="NCBI Taxonomy" id="3161137"/>
    <lineage>
        <taxon>Bacteria</taxon>
        <taxon>Pseudomonadati</taxon>
        <taxon>Pseudomonadota</taxon>
        <taxon>Alphaproteobacteria</taxon>
        <taxon>Caulobacterales</taxon>
        <taxon>Caulobacteraceae</taxon>
        <taxon>Caulobacter</taxon>
    </lineage>
</organism>
<feature type="chain" id="PRO_5044236456" evidence="1">
    <location>
        <begin position="17"/>
        <end position="162"/>
    </location>
</feature>
<accession>A0AB39KUP6</accession>
<protein>
    <submittedName>
        <fullName evidence="2">Nuclease</fullName>
    </submittedName>
</protein>
<sequence length="162" mass="17202">MRFRTPIIAAALLALAACSPQKESEADIADVQPSVGSRATVISADILVIDGRHLRLSNAFAPETIPDARCWAEAVAARQGVAIVQRLVNNARSVSIEETGGKDEYDRAFALVTLDGLDLGQVLIDNGLAGRRTKDLFNWCDPISRNSPGAPAVTALTGPPRL</sequence>
<dbReference type="EMBL" id="CP158375">
    <property type="protein sequence ID" value="XDO96951.1"/>
    <property type="molecule type" value="Genomic_DNA"/>
</dbReference>
<gene>
    <name evidence="2" type="ORF">ABOZ73_00530</name>
</gene>
<reference evidence="2" key="1">
    <citation type="submission" date="2024-06" db="EMBL/GenBank/DDBJ databases">
        <title>Caulobacter inopinatus, sp. nov.</title>
        <authorList>
            <person name="Donachie S.P."/>
        </authorList>
    </citation>
    <scope>NUCLEOTIDE SEQUENCE</scope>
    <source>
        <strain evidence="2">73W</strain>
    </source>
</reference>
<dbReference type="Gene3D" id="2.40.50.90">
    <property type="match status" value="1"/>
</dbReference>